<name>A0ACB7IB39_MANES</name>
<dbReference type="EMBL" id="CM004388">
    <property type="protein sequence ID" value="KAG8661268.1"/>
    <property type="molecule type" value="Genomic_DNA"/>
</dbReference>
<sequence>MASVLGESEVEDDEMTEMGSYRGKVKVLRDDQESPAEEIMLLWGIQQPTFSKPNSFVSQSSLQLRLDACGRSLSILQSPSSLGAPGVTGSVMWDSGVVLGKFLEHAVDSKMLMLQGKKVVELGAGCGLVGCIAALLGAQVAFTDLPDRLRLLKKNVEANLRDGDLRGSAVVKELIWGDEPDRDLMEPLPDYILGSDVIYSEEAVMDLLDTLTQLCGFQTTIFLAGELRNDTVLEYFLEAAMKVFVIGRVEQTQWHPDYCSSRVVLYVLTKK</sequence>
<reference evidence="2" key="1">
    <citation type="journal article" date="2016" name="Nat. Biotechnol.">
        <title>Sequencing wild and cultivated cassava and related species reveals extensive interspecific hybridization and genetic diversity.</title>
        <authorList>
            <person name="Bredeson J.V."/>
            <person name="Lyons J.B."/>
            <person name="Prochnik S.E."/>
            <person name="Wu G.A."/>
            <person name="Ha C.M."/>
            <person name="Edsinger-Gonzales E."/>
            <person name="Grimwood J."/>
            <person name="Schmutz J."/>
            <person name="Rabbi I.Y."/>
            <person name="Egesi C."/>
            <person name="Nauluvula P."/>
            <person name="Lebot V."/>
            <person name="Ndunguru J."/>
            <person name="Mkamilo G."/>
            <person name="Bart R.S."/>
            <person name="Setter T.L."/>
            <person name="Gleadow R.M."/>
            <person name="Kulakow P."/>
            <person name="Ferguson M.E."/>
            <person name="Rounsley S."/>
            <person name="Rokhsar D.S."/>
        </authorList>
    </citation>
    <scope>NUCLEOTIDE SEQUENCE [LARGE SCALE GENOMIC DNA]</scope>
    <source>
        <strain evidence="2">cv. AM560-2</strain>
    </source>
</reference>
<accession>A0ACB7IB39</accession>
<proteinExistence type="predicted"/>
<evidence type="ECO:0000313" key="2">
    <source>
        <dbReference type="Proteomes" id="UP000091857"/>
    </source>
</evidence>
<keyword evidence="2" id="KW-1185">Reference proteome</keyword>
<protein>
    <submittedName>
        <fullName evidence="1">Uncharacterized protein</fullName>
    </submittedName>
</protein>
<comment type="caution">
    <text evidence="1">The sequence shown here is derived from an EMBL/GenBank/DDBJ whole genome shotgun (WGS) entry which is preliminary data.</text>
</comment>
<evidence type="ECO:0000313" key="1">
    <source>
        <dbReference type="EMBL" id="KAG8661268.1"/>
    </source>
</evidence>
<gene>
    <name evidence="1" type="ORF">MANES_02G226200v8</name>
</gene>
<dbReference type="Proteomes" id="UP000091857">
    <property type="component" value="Chromosome 2"/>
</dbReference>
<organism evidence="1 2">
    <name type="scientific">Manihot esculenta</name>
    <name type="common">Cassava</name>
    <name type="synonym">Jatropha manihot</name>
    <dbReference type="NCBI Taxonomy" id="3983"/>
    <lineage>
        <taxon>Eukaryota</taxon>
        <taxon>Viridiplantae</taxon>
        <taxon>Streptophyta</taxon>
        <taxon>Embryophyta</taxon>
        <taxon>Tracheophyta</taxon>
        <taxon>Spermatophyta</taxon>
        <taxon>Magnoliopsida</taxon>
        <taxon>eudicotyledons</taxon>
        <taxon>Gunneridae</taxon>
        <taxon>Pentapetalae</taxon>
        <taxon>rosids</taxon>
        <taxon>fabids</taxon>
        <taxon>Malpighiales</taxon>
        <taxon>Euphorbiaceae</taxon>
        <taxon>Crotonoideae</taxon>
        <taxon>Manihoteae</taxon>
        <taxon>Manihot</taxon>
    </lineage>
</organism>